<protein>
    <submittedName>
        <fullName evidence="1">Uncharacterized protein</fullName>
    </submittedName>
</protein>
<organism evidence="1 2">
    <name type="scientific">Moraxella oculi</name>
    <dbReference type="NCBI Taxonomy" id="2940516"/>
    <lineage>
        <taxon>Bacteria</taxon>
        <taxon>Pseudomonadati</taxon>
        <taxon>Pseudomonadota</taxon>
        <taxon>Gammaproteobacteria</taxon>
        <taxon>Moraxellales</taxon>
        <taxon>Moraxellaceae</taxon>
        <taxon>Moraxella</taxon>
    </lineage>
</organism>
<keyword evidence="2" id="KW-1185">Reference proteome</keyword>
<accession>A0ABW8UBW9</accession>
<reference evidence="1 2" key="1">
    <citation type="submission" date="2024-11" db="EMBL/GenBank/DDBJ databases">
        <title>First Report of Moraxella oculi in Brazil in an Infectious Bovine Keratoconjunctivitis Outbreak.</title>
        <authorList>
            <person name="Carvalho C.V."/>
            <person name="Domingues R."/>
            <person name="Coutinho C."/>
            <person name="Honorio N.T.B.S."/>
            <person name="Faza D.R.L.R."/>
            <person name="Carvalho W.A."/>
            <person name="Machado A.B.F."/>
            <person name="Martins M.F."/>
            <person name="Gaspar E.B."/>
        </authorList>
    </citation>
    <scope>NUCLEOTIDE SEQUENCE [LARGE SCALE GENOMIC DNA]</scope>
    <source>
        <strain evidence="1 2">2117LE</strain>
    </source>
</reference>
<gene>
    <name evidence="1" type="ORF">ACJHVH_08100</name>
</gene>
<dbReference type="Proteomes" id="UP001624684">
    <property type="component" value="Unassembled WGS sequence"/>
</dbReference>
<dbReference type="RefSeq" id="WP_407069454.1">
    <property type="nucleotide sequence ID" value="NZ_JBJJXE010000015.1"/>
</dbReference>
<sequence>MPLFVGWSRTGSVVEFGVSLIESHVASEERIAVIVKSVSNEKSLAMTLSSI</sequence>
<comment type="caution">
    <text evidence="1">The sequence shown here is derived from an EMBL/GenBank/DDBJ whole genome shotgun (WGS) entry which is preliminary data.</text>
</comment>
<evidence type="ECO:0000313" key="2">
    <source>
        <dbReference type="Proteomes" id="UP001624684"/>
    </source>
</evidence>
<evidence type="ECO:0000313" key="1">
    <source>
        <dbReference type="EMBL" id="MFL1732942.1"/>
    </source>
</evidence>
<dbReference type="EMBL" id="JBJJXE010000015">
    <property type="protein sequence ID" value="MFL1732942.1"/>
    <property type="molecule type" value="Genomic_DNA"/>
</dbReference>
<name>A0ABW8UBW9_9GAMM</name>
<proteinExistence type="predicted"/>